<dbReference type="PANTHER" id="PTHR10655:SF68">
    <property type="entry name" value="PALMITOYL-PROTEIN HYDROLASE"/>
    <property type="match status" value="1"/>
</dbReference>
<proteinExistence type="inferred from homology"/>
<evidence type="ECO:0000313" key="13">
    <source>
        <dbReference type="Proteomes" id="UP001054837"/>
    </source>
</evidence>
<dbReference type="GO" id="GO:0005737">
    <property type="term" value="C:cytoplasm"/>
    <property type="evidence" value="ECO:0007669"/>
    <property type="project" value="UniProtKB-SubCell"/>
</dbReference>
<evidence type="ECO:0000256" key="9">
    <source>
        <dbReference type="ARBA" id="ARBA00047337"/>
    </source>
</evidence>
<reference evidence="12 13" key="1">
    <citation type="submission" date="2021-06" db="EMBL/GenBank/DDBJ databases">
        <title>Caerostris darwini draft genome.</title>
        <authorList>
            <person name="Kono N."/>
            <person name="Arakawa K."/>
        </authorList>
    </citation>
    <scope>NUCLEOTIDE SEQUENCE [LARGE SCALE GENOMIC DNA]</scope>
</reference>
<dbReference type="Pfam" id="PF02230">
    <property type="entry name" value="Abhydrolase_2"/>
    <property type="match status" value="1"/>
</dbReference>
<keyword evidence="7" id="KW-0443">Lipid metabolism</keyword>
<keyword evidence="4" id="KW-0963">Cytoplasm</keyword>
<comment type="caution">
    <text evidence="12">The sequence shown here is derived from an EMBL/GenBank/DDBJ whole genome shotgun (WGS) entry which is preliminary data.</text>
</comment>
<keyword evidence="5" id="KW-0378">Hydrolase</keyword>
<evidence type="ECO:0000256" key="3">
    <source>
        <dbReference type="ARBA" id="ARBA00012423"/>
    </source>
</evidence>
<feature type="domain" description="Phospholipase/carboxylesterase/thioesterase" evidence="11">
    <location>
        <begin position="8"/>
        <end position="218"/>
    </location>
</feature>
<dbReference type="GO" id="GO:0052689">
    <property type="term" value="F:carboxylic ester hydrolase activity"/>
    <property type="evidence" value="ECO:0007669"/>
    <property type="project" value="TreeGrafter"/>
</dbReference>
<gene>
    <name evidence="12" type="primary">Lypla2</name>
    <name evidence="12" type="ORF">CDAR_500711</name>
</gene>
<dbReference type="PANTHER" id="PTHR10655">
    <property type="entry name" value="LYSOPHOSPHOLIPASE-RELATED"/>
    <property type="match status" value="1"/>
</dbReference>
<dbReference type="AlphaFoldDB" id="A0AAV4V1E5"/>
<evidence type="ECO:0000256" key="8">
    <source>
        <dbReference type="ARBA" id="ARBA00031195"/>
    </source>
</evidence>
<dbReference type="InterPro" id="IPR003140">
    <property type="entry name" value="PLipase/COase/thioEstase"/>
</dbReference>
<comment type="catalytic activity">
    <reaction evidence="10">
        <text>1-hexadecanoyl-sn-glycero-3-phosphocholine + H2O = sn-glycerol 3-phosphocholine + hexadecanoate + H(+)</text>
        <dbReference type="Rhea" id="RHEA:40435"/>
        <dbReference type="ChEBI" id="CHEBI:7896"/>
        <dbReference type="ChEBI" id="CHEBI:15377"/>
        <dbReference type="ChEBI" id="CHEBI:15378"/>
        <dbReference type="ChEBI" id="CHEBI:16870"/>
        <dbReference type="ChEBI" id="CHEBI:72998"/>
    </reaction>
    <physiologicalReaction direction="left-to-right" evidence="10">
        <dbReference type="Rhea" id="RHEA:40436"/>
    </physiologicalReaction>
</comment>
<evidence type="ECO:0000256" key="4">
    <source>
        <dbReference type="ARBA" id="ARBA00022490"/>
    </source>
</evidence>
<comment type="similarity">
    <text evidence="2">Belongs to the AB hydrolase superfamily. AB hydrolase 2 family.</text>
</comment>
<evidence type="ECO:0000256" key="10">
    <source>
        <dbReference type="ARBA" id="ARBA00048656"/>
    </source>
</evidence>
<evidence type="ECO:0000256" key="7">
    <source>
        <dbReference type="ARBA" id="ARBA00023098"/>
    </source>
</evidence>
<evidence type="ECO:0000256" key="1">
    <source>
        <dbReference type="ARBA" id="ARBA00004496"/>
    </source>
</evidence>
<dbReference type="InterPro" id="IPR050565">
    <property type="entry name" value="LYPA1-2/EST-like"/>
</dbReference>
<protein>
    <recommendedName>
        <fullName evidence="3">palmitoyl-protein hydrolase</fullName>
        <ecNumber evidence="3">3.1.2.22</ecNumber>
    </recommendedName>
    <alternativeName>
        <fullName evidence="8">Palmitoyl-protein hydrolase</fullName>
    </alternativeName>
</protein>
<dbReference type="GO" id="GO:0008474">
    <property type="term" value="F:palmitoyl-(protein) hydrolase activity"/>
    <property type="evidence" value="ECO:0007669"/>
    <property type="project" value="UniProtKB-EC"/>
</dbReference>
<dbReference type="InterPro" id="IPR029058">
    <property type="entry name" value="AB_hydrolase_fold"/>
</dbReference>
<evidence type="ECO:0000313" key="12">
    <source>
        <dbReference type="EMBL" id="GIY64057.1"/>
    </source>
</evidence>
<comment type="subcellular location">
    <subcellularLocation>
        <location evidence="1">Cytoplasm</location>
    </subcellularLocation>
</comment>
<dbReference type="EMBL" id="BPLQ01012262">
    <property type="protein sequence ID" value="GIY64057.1"/>
    <property type="molecule type" value="Genomic_DNA"/>
</dbReference>
<dbReference type="Proteomes" id="UP001054837">
    <property type="component" value="Unassembled WGS sequence"/>
</dbReference>
<evidence type="ECO:0000256" key="2">
    <source>
        <dbReference type="ARBA" id="ARBA00006499"/>
    </source>
</evidence>
<accession>A0AAV4V1E5</accession>
<dbReference type="Gene3D" id="3.40.50.1820">
    <property type="entry name" value="alpha/beta hydrolase"/>
    <property type="match status" value="1"/>
</dbReference>
<evidence type="ECO:0000256" key="5">
    <source>
        <dbReference type="ARBA" id="ARBA00022801"/>
    </source>
</evidence>
<sequence length="220" mass="24199">MAACSPPLIISPTDKHTATVIFFHGLGDTGHSWAAGLQVLKFPHVKFLCPTAPTISVTLNGGVKMPSWFDLKSMSADGPEDEQGIKRASETVFQMIEEEEKRGIPSSRIVLGGFSQGGALALYSALLCPKPLAGVIALSCWLPLYKQFPYAAVGIAHDLPLLQCHGELDVVVPFKWGRMTYDLLRTFMTHVELKTYKVLCHTTNDEEMKQVGRFLEKVLP</sequence>
<evidence type="ECO:0000259" key="11">
    <source>
        <dbReference type="Pfam" id="PF02230"/>
    </source>
</evidence>
<organism evidence="12 13">
    <name type="scientific">Caerostris darwini</name>
    <dbReference type="NCBI Taxonomy" id="1538125"/>
    <lineage>
        <taxon>Eukaryota</taxon>
        <taxon>Metazoa</taxon>
        <taxon>Ecdysozoa</taxon>
        <taxon>Arthropoda</taxon>
        <taxon>Chelicerata</taxon>
        <taxon>Arachnida</taxon>
        <taxon>Araneae</taxon>
        <taxon>Araneomorphae</taxon>
        <taxon>Entelegynae</taxon>
        <taxon>Araneoidea</taxon>
        <taxon>Araneidae</taxon>
        <taxon>Caerostris</taxon>
    </lineage>
</organism>
<dbReference type="GO" id="GO:0006631">
    <property type="term" value="P:fatty acid metabolic process"/>
    <property type="evidence" value="ECO:0007669"/>
    <property type="project" value="UniProtKB-KW"/>
</dbReference>
<keyword evidence="6" id="KW-0276">Fatty acid metabolism</keyword>
<dbReference type="EC" id="3.1.2.22" evidence="3"/>
<comment type="catalytic activity">
    <reaction evidence="9">
        <text>S-hexadecanoyl-L-cysteinyl-[protein] + H2O = L-cysteinyl-[protein] + hexadecanoate + H(+)</text>
        <dbReference type="Rhea" id="RHEA:19233"/>
        <dbReference type="Rhea" id="RHEA-COMP:10131"/>
        <dbReference type="Rhea" id="RHEA-COMP:11032"/>
        <dbReference type="ChEBI" id="CHEBI:7896"/>
        <dbReference type="ChEBI" id="CHEBI:15377"/>
        <dbReference type="ChEBI" id="CHEBI:15378"/>
        <dbReference type="ChEBI" id="CHEBI:29950"/>
        <dbReference type="ChEBI" id="CHEBI:74151"/>
        <dbReference type="EC" id="3.1.2.22"/>
    </reaction>
</comment>
<keyword evidence="13" id="KW-1185">Reference proteome</keyword>
<evidence type="ECO:0000256" key="6">
    <source>
        <dbReference type="ARBA" id="ARBA00022832"/>
    </source>
</evidence>
<dbReference type="FunFam" id="3.40.50.1820:FF:000010">
    <property type="entry name" value="Acyl-protein thioesterase 2"/>
    <property type="match status" value="1"/>
</dbReference>
<dbReference type="SUPFAM" id="SSF53474">
    <property type="entry name" value="alpha/beta-Hydrolases"/>
    <property type="match status" value="1"/>
</dbReference>
<name>A0AAV4V1E5_9ARAC</name>